<dbReference type="Pfam" id="PF03466">
    <property type="entry name" value="LysR_substrate"/>
    <property type="match status" value="1"/>
</dbReference>
<keyword evidence="7" id="KW-1185">Reference proteome</keyword>
<reference evidence="6 7" key="1">
    <citation type="journal article" date="2013" name="Genome Announc.">
        <title>Draft Genome Sequence of Sphingobium ummariense Strain RL-3, a Hexachlorocyclohexane-Degrading Bacterium.</title>
        <authorList>
            <person name="Kohli P."/>
            <person name="Dua A."/>
            <person name="Sangwan N."/>
            <person name="Oldach P."/>
            <person name="Khurana J.P."/>
            <person name="Lal R."/>
        </authorList>
    </citation>
    <scope>NUCLEOTIDE SEQUENCE [LARGE SCALE GENOMIC DNA]</scope>
    <source>
        <strain evidence="6 7">RL-3</strain>
    </source>
</reference>
<dbReference type="PROSITE" id="PS50931">
    <property type="entry name" value="HTH_LYSR"/>
    <property type="match status" value="1"/>
</dbReference>
<dbReference type="InterPro" id="IPR000847">
    <property type="entry name" value="LysR_HTH_N"/>
</dbReference>
<evidence type="ECO:0000256" key="2">
    <source>
        <dbReference type="ARBA" id="ARBA00023015"/>
    </source>
</evidence>
<dbReference type="eggNOG" id="COG0583">
    <property type="taxonomic scope" value="Bacteria"/>
</dbReference>
<organism evidence="6 7">
    <name type="scientific">Sphingobium ummariense RL-3</name>
    <dbReference type="NCBI Taxonomy" id="1346791"/>
    <lineage>
        <taxon>Bacteria</taxon>
        <taxon>Pseudomonadati</taxon>
        <taxon>Pseudomonadota</taxon>
        <taxon>Alphaproteobacteria</taxon>
        <taxon>Sphingomonadales</taxon>
        <taxon>Sphingomonadaceae</taxon>
        <taxon>Sphingobium</taxon>
    </lineage>
</organism>
<dbReference type="Pfam" id="PF00126">
    <property type="entry name" value="HTH_1"/>
    <property type="match status" value="1"/>
</dbReference>
<dbReference type="Gene3D" id="3.40.190.10">
    <property type="entry name" value="Periplasmic binding protein-like II"/>
    <property type="match status" value="2"/>
</dbReference>
<keyword evidence="3" id="KW-0238">DNA-binding</keyword>
<keyword evidence="2" id="KW-0805">Transcription regulation</keyword>
<evidence type="ECO:0000256" key="4">
    <source>
        <dbReference type="ARBA" id="ARBA00023163"/>
    </source>
</evidence>
<dbReference type="InterPro" id="IPR005119">
    <property type="entry name" value="LysR_subst-bd"/>
</dbReference>
<dbReference type="PANTHER" id="PTHR30346">
    <property type="entry name" value="TRANSCRIPTIONAL DUAL REGULATOR HCAR-RELATED"/>
    <property type="match status" value="1"/>
</dbReference>
<dbReference type="InterPro" id="IPR036390">
    <property type="entry name" value="WH_DNA-bd_sf"/>
</dbReference>
<evidence type="ECO:0000313" key="7">
    <source>
        <dbReference type="Proteomes" id="UP000015523"/>
    </source>
</evidence>
<dbReference type="CDD" id="cd08414">
    <property type="entry name" value="PBP2_LTTR_aromatics_like"/>
    <property type="match status" value="1"/>
</dbReference>
<dbReference type="Gene3D" id="1.10.10.10">
    <property type="entry name" value="Winged helix-like DNA-binding domain superfamily/Winged helix DNA-binding domain"/>
    <property type="match status" value="1"/>
</dbReference>
<evidence type="ECO:0000256" key="1">
    <source>
        <dbReference type="ARBA" id="ARBA00009437"/>
    </source>
</evidence>
<dbReference type="PANTHER" id="PTHR30346:SF17">
    <property type="entry name" value="LYSR FAMILY TRANSCRIPTIONAL REGULATOR"/>
    <property type="match status" value="1"/>
</dbReference>
<dbReference type="GO" id="GO:0032993">
    <property type="term" value="C:protein-DNA complex"/>
    <property type="evidence" value="ECO:0007669"/>
    <property type="project" value="TreeGrafter"/>
</dbReference>
<evidence type="ECO:0000259" key="5">
    <source>
        <dbReference type="PROSITE" id="PS50931"/>
    </source>
</evidence>
<accession>T0J4A3</accession>
<dbReference type="FunFam" id="1.10.10.10:FF:000001">
    <property type="entry name" value="LysR family transcriptional regulator"/>
    <property type="match status" value="1"/>
</dbReference>
<name>T0J4A3_9SPHN</name>
<dbReference type="OrthoDB" id="9815174at2"/>
<sequence>MDLRHLRYFLCVAEEMHFGRAAARLGISQPPLSQQIRALEEELGVRLFDRTSRRVRLTEAGRLFEPEARQTLAQAERAAETARRAQRGEVGRLGLGFTASGPFVAPIARALYRFRQSHPKVELILQEQPRDEQIENVRTGQLDIGIVRDFQRPVLPPQMTAQCLLREDVVLALRADHPLAQRPAPPGIADLAEEPLVIYGAPNGAGFTEHFFALCQQAGFAPRVAHEARSFATLLGLVAAGFGPTVIARSMARLQVDNVVYRSFTTPVMTSLWLIGNDVLSPTAEAFLALLTAERDREVSAPAGGHWLQA</sequence>
<evidence type="ECO:0000256" key="3">
    <source>
        <dbReference type="ARBA" id="ARBA00023125"/>
    </source>
</evidence>
<dbReference type="EMBL" id="AUWY01000058">
    <property type="protein sequence ID" value="EQB32776.1"/>
    <property type="molecule type" value="Genomic_DNA"/>
</dbReference>
<protein>
    <recommendedName>
        <fullName evidence="5">HTH lysR-type domain-containing protein</fullName>
    </recommendedName>
</protein>
<comment type="similarity">
    <text evidence="1">Belongs to the LysR transcriptional regulatory family.</text>
</comment>
<dbReference type="GO" id="GO:0003677">
    <property type="term" value="F:DNA binding"/>
    <property type="evidence" value="ECO:0007669"/>
    <property type="project" value="UniProtKB-KW"/>
</dbReference>
<dbReference type="GO" id="GO:0003700">
    <property type="term" value="F:DNA-binding transcription factor activity"/>
    <property type="evidence" value="ECO:0007669"/>
    <property type="project" value="InterPro"/>
</dbReference>
<proteinExistence type="inferred from homology"/>
<gene>
    <name evidence="6" type="ORF">M529_08025</name>
</gene>
<dbReference type="SUPFAM" id="SSF53850">
    <property type="entry name" value="Periplasmic binding protein-like II"/>
    <property type="match status" value="1"/>
</dbReference>
<evidence type="ECO:0000313" key="6">
    <source>
        <dbReference type="EMBL" id="EQB32776.1"/>
    </source>
</evidence>
<dbReference type="Proteomes" id="UP000015523">
    <property type="component" value="Unassembled WGS sequence"/>
</dbReference>
<dbReference type="STRING" id="1346791.M529_08025"/>
<keyword evidence="4" id="KW-0804">Transcription</keyword>
<dbReference type="PATRIC" id="fig|1346791.3.peg.1543"/>
<dbReference type="SUPFAM" id="SSF46785">
    <property type="entry name" value="Winged helix' DNA-binding domain"/>
    <property type="match status" value="1"/>
</dbReference>
<dbReference type="PRINTS" id="PR00039">
    <property type="entry name" value="HTHLYSR"/>
</dbReference>
<dbReference type="AlphaFoldDB" id="T0J4A3"/>
<dbReference type="RefSeq" id="WP_021317497.1">
    <property type="nucleotide sequence ID" value="NZ_AUWY01000058.1"/>
</dbReference>
<dbReference type="InterPro" id="IPR036388">
    <property type="entry name" value="WH-like_DNA-bd_sf"/>
</dbReference>
<comment type="caution">
    <text evidence="6">The sequence shown here is derived from an EMBL/GenBank/DDBJ whole genome shotgun (WGS) entry which is preliminary data.</text>
</comment>
<feature type="domain" description="HTH lysR-type" evidence="5">
    <location>
        <begin position="1"/>
        <end position="58"/>
    </location>
</feature>